<dbReference type="Proteomes" id="UP001521116">
    <property type="component" value="Unassembled WGS sequence"/>
</dbReference>
<proteinExistence type="predicted"/>
<evidence type="ECO:0000313" key="3">
    <source>
        <dbReference type="Proteomes" id="UP001521116"/>
    </source>
</evidence>
<organism evidence="2 3">
    <name type="scientific">Neofusicoccum ribis</name>
    <dbReference type="NCBI Taxonomy" id="45134"/>
    <lineage>
        <taxon>Eukaryota</taxon>
        <taxon>Fungi</taxon>
        <taxon>Dikarya</taxon>
        <taxon>Ascomycota</taxon>
        <taxon>Pezizomycotina</taxon>
        <taxon>Dothideomycetes</taxon>
        <taxon>Dothideomycetes incertae sedis</taxon>
        <taxon>Botryosphaeriales</taxon>
        <taxon>Botryosphaeriaceae</taxon>
        <taxon>Neofusicoccum</taxon>
    </lineage>
</organism>
<feature type="region of interest" description="Disordered" evidence="1">
    <location>
        <begin position="1"/>
        <end position="20"/>
    </location>
</feature>
<keyword evidence="3" id="KW-1185">Reference proteome</keyword>
<evidence type="ECO:0000256" key="1">
    <source>
        <dbReference type="SAM" id="MobiDB-lite"/>
    </source>
</evidence>
<evidence type="ECO:0000313" key="2">
    <source>
        <dbReference type="EMBL" id="KAL1615197.1"/>
    </source>
</evidence>
<dbReference type="EMBL" id="JAJVDC020000328">
    <property type="protein sequence ID" value="KAL1615197.1"/>
    <property type="molecule type" value="Genomic_DNA"/>
</dbReference>
<feature type="compositionally biased region" description="Basic and acidic residues" evidence="1">
    <location>
        <begin position="1"/>
        <end position="12"/>
    </location>
</feature>
<gene>
    <name evidence="2" type="ORF">SLS56_011892</name>
</gene>
<name>A0ABR3SAE1_9PEZI</name>
<accession>A0ABR3SAE1</accession>
<reference evidence="2 3" key="1">
    <citation type="submission" date="2024-02" db="EMBL/GenBank/DDBJ databases">
        <title>De novo assembly and annotation of 12 fungi associated with fruit tree decline syndrome in Ontario, Canada.</title>
        <authorList>
            <person name="Sulman M."/>
            <person name="Ellouze W."/>
            <person name="Ilyukhin E."/>
        </authorList>
    </citation>
    <scope>NUCLEOTIDE SEQUENCE [LARGE SCALE GENOMIC DNA]</scope>
    <source>
        <strain evidence="2 3">M1-105</strain>
    </source>
</reference>
<sequence length="154" mass="16917">MSRHQGYHEPHGPTEIPGNYVHPVAPATANFVQQALVPASENLYSIPVPGSGSPPPRRADTSAPPNIAQQEYLHRVLTASSKAIIQLANGICSTGRAIMDVWFSCNIRAMHPPLDEFFWRMHHKVWHFISALYVRAAEMVIAAEVAAKGFHTTG</sequence>
<comment type="caution">
    <text evidence="2">The sequence shown here is derived from an EMBL/GenBank/DDBJ whole genome shotgun (WGS) entry which is preliminary data.</text>
</comment>
<protein>
    <submittedName>
        <fullName evidence="2">Uncharacterized protein</fullName>
    </submittedName>
</protein>